<reference evidence="6" key="1">
    <citation type="submission" date="2022-11" db="UniProtKB">
        <authorList>
            <consortium name="WormBaseParasite"/>
        </authorList>
    </citation>
    <scope>IDENTIFICATION</scope>
</reference>
<keyword evidence="5" id="KW-1185">Reference proteome</keyword>
<dbReference type="GO" id="GO:0097546">
    <property type="term" value="C:ciliary base"/>
    <property type="evidence" value="ECO:0007669"/>
    <property type="project" value="TreeGrafter"/>
</dbReference>
<evidence type="ECO:0000256" key="3">
    <source>
        <dbReference type="ARBA" id="ARBA00023273"/>
    </source>
</evidence>
<dbReference type="GO" id="GO:0036064">
    <property type="term" value="C:ciliary basal body"/>
    <property type="evidence" value="ECO:0007669"/>
    <property type="project" value="TreeGrafter"/>
</dbReference>
<evidence type="ECO:0000256" key="4">
    <source>
        <dbReference type="SAM" id="Coils"/>
    </source>
</evidence>
<keyword evidence="3" id="KW-0966">Cell projection</keyword>
<dbReference type="PANTHER" id="PTHR31978">
    <property type="entry name" value="INTRAFLAGELLAR TRANSPORT PROTEIN 20 HOMOLOG"/>
    <property type="match status" value="1"/>
</dbReference>
<sequence>MDPRKGEFLGQKVFVDELNQIRLVNPALIDSVAKLAAEGREFVGQFEHFLGSVSDVREAMETIGRITDRERLKLLSLQNRQENQREEAEEMQQLKGLVSERQKELERLNVELACLRAVEAQQNEYLTICKKIELRRV</sequence>
<dbReference type="InterPro" id="IPR028172">
    <property type="entry name" value="FT20"/>
</dbReference>
<evidence type="ECO:0000313" key="5">
    <source>
        <dbReference type="Proteomes" id="UP000887572"/>
    </source>
</evidence>
<dbReference type="GO" id="GO:0005737">
    <property type="term" value="C:cytoplasm"/>
    <property type="evidence" value="ECO:0007669"/>
    <property type="project" value="TreeGrafter"/>
</dbReference>
<dbReference type="Pfam" id="PF14931">
    <property type="entry name" value="IFT20"/>
    <property type="match status" value="1"/>
</dbReference>
<accession>A0A914HW16</accession>
<protein>
    <submittedName>
        <fullName evidence="6">Uncharacterized protein</fullName>
    </submittedName>
</protein>
<dbReference type="WBParaSite" id="Gr19_v10_g5191.t1">
    <property type="protein sequence ID" value="Gr19_v10_g5191.t1"/>
    <property type="gene ID" value="Gr19_v10_g5191"/>
</dbReference>
<dbReference type="GO" id="GO:0030990">
    <property type="term" value="C:intraciliary transport particle"/>
    <property type="evidence" value="ECO:0007669"/>
    <property type="project" value="TreeGrafter"/>
</dbReference>
<dbReference type="Proteomes" id="UP000887572">
    <property type="component" value="Unplaced"/>
</dbReference>
<comment type="subcellular location">
    <subcellularLocation>
        <location evidence="1">Cell projection</location>
        <location evidence="1">Cilium</location>
    </subcellularLocation>
</comment>
<keyword evidence="2 4" id="KW-0175">Coiled coil</keyword>
<feature type="coiled-coil region" evidence="4">
    <location>
        <begin position="74"/>
        <end position="118"/>
    </location>
</feature>
<evidence type="ECO:0000256" key="2">
    <source>
        <dbReference type="ARBA" id="ARBA00023054"/>
    </source>
</evidence>
<dbReference type="GO" id="GO:0097730">
    <property type="term" value="C:non-motile cilium"/>
    <property type="evidence" value="ECO:0007669"/>
    <property type="project" value="TreeGrafter"/>
</dbReference>
<dbReference type="GO" id="GO:0060271">
    <property type="term" value="P:cilium assembly"/>
    <property type="evidence" value="ECO:0007669"/>
    <property type="project" value="TreeGrafter"/>
</dbReference>
<dbReference type="GO" id="GO:0061512">
    <property type="term" value="P:protein localization to cilium"/>
    <property type="evidence" value="ECO:0007669"/>
    <property type="project" value="TreeGrafter"/>
</dbReference>
<evidence type="ECO:0000313" key="6">
    <source>
        <dbReference type="WBParaSite" id="Gr19_v10_g5191.t1"/>
    </source>
</evidence>
<dbReference type="GO" id="GO:0005813">
    <property type="term" value="C:centrosome"/>
    <property type="evidence" value="ECO:0007669"/>
    <property type="project" value="TreeGrafter"/>
</dbReference>
<proteinExistence type="predicted"/>
<dbReference type="PANTHER" id="PTHR31978:SF1">
    <property type="entry name" value="INTRAFLAGELLAR TRANSPORT PROTEIN 20 HOMOLOG"/>
    <property type="match status" value="1"/>
</dbReference>
<organism evidence="5 6">
    <name type="scientific">Globodera rostochiensis</name>
    <name type="common">Golden nematode worm</name>
    <name type="synonym">Heterodera rostochiensis</name>
    <dbReference type="NCBI Taxonomy" id="31243"/>
    <lineage>
        <taxon>Eukaryota</taxon>
        <taxon>Metazoa</taxon>
        <taxon>Ecdysozoa</taxon>
        <taxon>Nematoda</taxon>
        <taxon>Chromadorea</taxon>
        <taxon>Rhabditida</taxon>
        <taxon>Tylenchina</taxon>
        <taxon>Tylenchomorpha</taxon>
        <taxon>Tylenchoidea</taxon>
        <taxon>Heteroderidae</taxon>
        <taxon>Heteroderinae</taxon>
        <taxon>Globodera</taxon>
    </lineage>
</organism>
<dbReference type="AlphaFoldDB" id="A0A914HW16"/>
<name>A0A914HW16_GLORO</name>
<evidence type="ECO:0000256" key="1">
    <source>
        <dbReference type="ARBA" id="ARBA00004138"/>
    </source>
</evidence>